<name>A0ABM1MMJ5_NICVS</name>
<gene>
    <name evidence="4" type="primary">LOC108562100</name>
</gene>
<keyword evidence="3" id="KW-1185">Reference proteome</keyword>
<dbReference type="Pfam" id="PF01395">
    <property type="entry name" value="PBP_GOBP"/>
    <property type="match status" value="1"/>
</dbReference>
<organism evidence="3 4">
    <name type="scientific">Nicrophorus vespilloides</name>
    <name type="common">Boreal carrion beetle</name>
    <dbReference type="NCBI Taxonomy" id="110193"/>
    <lineage>
        <taxon>Eukaryota</taxon>
        <taxon>Metazoa</taxon>
        <taxon>Ecdysozoa</taxon>
        <taxon>Arthropoda</taxon>
        <taxon>Hexapoda</taxon>
        <taxon>Insecta</taxon>
        <taxon>Pterygota</taxon>
        <taxon>Neoptera</taxon>
        <taxon>Endopterygota</taxon>
        <taxon>Coleoptera</taxon>
        <taxon>Polyphaga</taxon>
        <taxon>Staphyliniformia</taxon>
        <taxon>Silphidae</taxon>
        <taxon>Nicrophorinae</taxon>
        <taxon>Nicrophorus</taxon>
    </lineage>
</organism>
<evidence type="ECO:0000256" key="2">
    <source>
        <dbReference type="SAM" id="SignalP"/>
    </source>
</evidence>
<dbReference type="InterPro" id="IPR006170">
    <property type="entry name" value="PBP/GOBP"/>
</dbReference>
<reference evidence="4" key="1">
    <citation type="submission" date="2025-08" db="UniProtKB">
        <authorList>
            <consortium name="RefSeq"/>
        </authorList>
    </citation>
    <scope>IDENTIFICATION</scope>
    <source>
        <tissue evidence="4">Whole Larva</tissue>
    </source>
</reference>
<dbReference type="GeneID" id="108562100"/>
<proteinExistence type="predicted"/>
<dbReference type="Gene3D" id="1.10.238.20">
    <property type="entry name" value="Pheromone/general odorant binding protein domain"/>
    <property type="match status" value="1"/>
</dbReference>
<feature type="chain" id="PRO_5046571080" evidence="2">
    <location>
        <begin position="18"/>
        <end position="131"/>
    </location>
</feature>
<protein>
    <submittedName>
        <fullName evidence="4">Uncharacterized protein LOC108562100</fullName>
    </submittedName>
</protein>
<keyword evidence="1 2" id="KW-0732">Signal</keyword>
<evidence type="ECO:0000313" key="3">
    <source>
        <dbReference type="Proteomes" id="UP000695000"/>
    </source>
</evidence>
<evidence type="ECO:0000313" key="4">
    <source>
        <dbReference type="RefSeq" id="XP_017775795.1"/>
    </source>
</evidence>
<accession>A0ABM1MMJ5</accession>
<dbReference type="CDD" id="cd23992">
    <property type="entry name" value="PBP_GOBP"/>
    <property type="match status" value="1"/>
</dbReference>
<dbReference type="SUPFAM" id="SSF47565">
    <property type="entry name" value="Insect pheromone/odorant-binding proteins"/>
    <property type="match status" value="1"/>
</dbReference>
<evidence type="ECO:0000256" key="1">
    <source>
        <dbReference type="ARBA" id="ARBA00022729"/>
    </source>
</evidence>
<dbReference type="InterPro" id="IPR036728">
    <property type="entry name" value="PBP_GOBP_sf"/>
</dbReference>
<dbReference type="PANTHER" id="PTHR11857">
    <property type="entry name" value="ODORANT BINDING PROTEIN-RELATED"/>
    <property type="match status" value="1"/>
</dbReference>
<sequence>MNATLLIFASLLALATCNFKFGEKAMQALTAVRNECFASENVDAAFINRLDTYEIPSRDDLKCHSLCVFKKFNAIDENGAFNFDVFKPYVPETEFAAVMSIINKCNVVTTDLCEKAHELHSCFNQIVYKQN</sequence>
<feature type="signal peptide" evidence="2">
    <location>
        <begin position="1"/>
        <end position="17"/>
    </location>
</feature>
<dbReference type="RefSeq" id="XP_017775795.1">
    <property type="nucleotide sequence ID" value="XM_017920306.1"/>
</dbReference>
<dbReference type="Proteomes" id="UP000695000">
    <property type="component" value="Unplaced"/>
</dbReference>
<dbReference type="SMART" id="SM00708">
    <property type="entry name" value="PhBP"/>
    <property type="match status" value="1"/>
</dbReference>